<dbReference type="SUPFAM" id="SSF53822">
    <property type="entry name" value="Periplasmic binding protein-like I"/>
    <property type="match status" value="1"/>
</dbReference>
<keyword evidence="1" id="KW-0732">Signal</keyword>
<name>A0A317PRP6_9HYPH</name>
<sequence>MGRLRPILIAMACAALAACQAAGPGDVLAVQDAGNAARSTPSVQSIGSGPIRIALILSRPASEDPAVNVSDVRDGAALALDDLGGGKFSLTVFEGADSATQVEAQARAAQAAGARLIVGPVGSDHGRAVAALDAAQRPPVLALARNGAIAAAGVWTLYSDAVDSALEGARAAIAARQTDFVIIHPRSQPAGDLARLQRGIAALSGKVLALAPYPDGAAAGVLEALLSHKPAFAVAQAAIVLGRTEAAGSVIDTLAAGRLGNAVATAIATTDLPQAMYARPSAQGLIVARPAPMAAGVIDSRFAARFHRSPSRDAGIGYDTVAIAAALLGAGGDGAITAAALQSPRGFRALTGLFRFRADGSIERRHIVYRIENGSLQPLQEEGAGF</sequence>
<dbReference type="RefSeq" id="WP_110030601.1">
    <property type="nucleotide sequence ID" value="NZ_QGTR01000001.1"/>
</dbReference>
<dbReference type="PROSITE" id="PS51257">
    <property type="entry name" value="PROKAR_LIPOPROTEIN"/>
    <property type="match status" value="1"/>
</dbReference>
<keyword evidence="3" id="KW-1185">Reference proteome</keyword>
<organism evidence="2 3">
    <name type="scientific">Hoeflea marina</name>
    <dbReference type="NCBI Taxonomy" id="274592"/>
    <lineage>
        <taxon>Bacteria</taxon>
        <taxon>Pseudomonadati</taxon>
        <taxon>Pseudomonadota</taxon>
        <taxon>Alphaproteobacteria</taxon>
        <taxon>Hyphomicrobiales</taxon>
        <taxon>Rhizobiaceae</taxon>
        <taxon>Hoeflea</taxon>
    </lineage>
</organism>
<proteinExistence type="predicted"/>
<accession>A0A317PRP6</accession>
<dbReference type="Gene3D" id="3.40.50.2300">
    <property type="match status" value="2"/>
</dbReference>
<evidence type="ECO:0000313" key="3">
    <source>
        <dbReference type="Proteomes" id="UP000246352"/>
    </source>
</evidence>
<dbReference type="AlphaFoldDB" id="A0A317PRP6"/>
<dbReference type="Proteomes" id="UP000246352">
    <property type="component" value="Unassembled WGS sequence"/>
</dbReference>
<dbReference type="OrthoDB" id="7210494at2"/>
<reference evidence="2 3" key="1">
    <citation type="submission" date="2018-05" db="EMBL/GenBank/DDBJ databases">
        <title>Genomic Encyclopedia of Type Strains, Phase IV (KMG-IV): sequencing the most valuable type-strain genomes for metagenomic binning, comparative biology and taxonomic classification.</title>
        <authorList>
            <person name="Goeker M."/>
        </authorList>
    </citation>
    <scope>NUCLEOTIDE SEQUENCE [LARGE SCALE GENOMIC DNA]</scope>
    <source>
        <strain evidence="2 3">DSM 16791</strain>
    </source>
</reference>
<evidence type="ECO:0000256" key="1">
    <source>
        <dbReference type="SAM" id="SignalP"/>
    </source>
</evidence>
<feature type="chain" id="PRO_5016278358" evidence="1">
    <location>
        <begin position="18"/>
        <end position="386"/>
    </location>
</feature>
<feature type="signal peptide" evidence="1">
    <location>
        <begin position="1"/>
        <end position="17"/>
    </location>
</feature>
<comment type="caution">
    <text evidence="2">The sequence shown here is derived from an EMBL/GenBank/DDBJ whole genome shotgun (WGS) entry which is preliminary data.</text>
</comment>
<dbReference type="EMBL" id="QGTR01000001">
    <property type="protein sequence ID" value="PWW04132.1"/>
    <property type="molecule type" value="Genomic_DNA"/>
</dbReference>
<dbReference type="InterPro" id="IPR028082">
    <property type="entry name" value="Peripla_BP_I"/>
</dbReference>
<gene>
    <name evidence="2" type="ORF">DFR52_101823</name>
</gene>
<protein>
    <submittedName>
        <fullName evidence="2">Amino acid/amide ABC transporter substrate-binding protein (HAAT family)</fullName>
    </submittedName>
</protein>
<evidence type="ECO:0000313" key="2">
    <source>
        <dbReference type="EMBL" id="PWW04132.1"/>
    </source>
</evidence>